<dbReference type="Gene3D" id="3.30.460.10">
    <property type="entry name" value="Beta Polymerase, domain 2"/>
    <property type="match status" value="1"/>
</dbReference>
<evidence type="ECO:0000313" key="4">
    <source>
        <dbReference type="Proteomes" id="UP000000333"/>
    </source>
</evidence>
<dbReference type="STRING" id="633147.Olsu_0871"/>
<evidence type="ECO:0000256" key="2">
    <source>
        <dbReference type="HAMAP-Rule" id="MF_01477"/>
    </source>
</evidence>
<dbReference type="GO" id="GO:0042256">
    <property type="term" value="P:cytosolic ribosome assembly"/>
    <property type="evidence" value="ECO:0007669"/>
    <property type="project" value="UniProtKB-UniRule"/>
</dbReference>
<comment type="function">
    <text evidence="2">Functions as a ribosomal silencing factor. Interacts with ribosomal protein uL14 (rplN), blocking formation of intersubunit bridge B8. Prevents association of the 30S and 50S ribosomal subunits and the formation of functional ribosomes, thus repressing translation.</text>
</comment>
<dbReference type="HAMAP" id="MF_01477">
    <property type="entry name" value="Iojap_RsfS"/>
    <property type="match status" value="1"/>
</dbReference>
<gene>
    <name evidence="2" type="primary">rsfS</name>
    <name evidence="3" type="ordered locus">Olsu_0871</name>
</gene>
<accession>E1R019</accession>
<evidence type="ECO:0000313" key="3">
    <source>
        <dbReference type="EMBL" id="ADK67983.1"/>
    </source>
</evidence>
<dbReference type="AlphaFoldDB" id="E1R019"/>
<keyword evidence="4" id="KW-1185">Reference proteome</keyword>
<sequence length="116" mass="12519">MAVTPLELAKAAAVAADDKKATDLVLIDLCEASDVCDYFLICTAANAPQMDATVDAICEKVGANCGEKPLSIEGRAQTGWVLMDYGAVVVHVFRPEAREYFRLENLWGDAPRVDLS</sequence>
<dbReference type="EMBL" id="CP002106">
    <property type="protein sequence ID" value="ADK67983.1"/>
    <property type="molecule type" value="Genomic_DNA"/>
</dbReference>
<comment type="subunit">
    <text evidence="2">Interacts with ribosomal protein uL14 (rplN).</text>
</comment>
<comment type="similarity">
    <text evidence="1 2">Belongs to the Iojap/RsfS family.</text>
</comment>
<dbReference type="NCBIfam" id="TIGR00090">
    <property type="entry name" value="rsfS_iojap_ybeB"/>
    <property type="match status" value="1"/>
</dbReference>
<dbReference type="Pfam" id="PF02410">
    <property type="entry name" value="RsfS"/>
    <property type="match status" value="1"/>
</dbReference>
<dbReference type="KEGG" id="ols:Olsu_0871"/>
<keyword evidence="2" id="KW-0963">Cytoplasm</keyword>
<dbReference type="Proteomes" id="UP000000333">
    <property type="component" value="Chromosome"/>
</dbReference>
<comment type="subcellular location">
    <subcellularLocation>
        <location evidence="2">Cytoplasm</location>
    </subcellularLocation>
</comment>
<name>E1R019_OLSUV</name>
<dbReference type="PANTHER" id="PTHR21043:SF0">
    <property type="entry name" value="MITOCHONDRIAL ASSEMBLY OF RIBOSOMAL LARGE SUBUNIT PROTEIN 1"/>
    <property type="match status" value="1"/>
</dbReference>
<protein>
    <recommendedName>
        <fullName evidence="2">Ribosomal silencing factor RsfS</fullName>
    </recommendedName>
</protein>
<dbReference type="GO" id="GO:0017148">
    <property type="term" value="P:negative regulation of translation"/>
    <property type="evidence" value="ECO:0007669"/>
    <property type="project" value="UniProtKB-UniRule"/>
</dbReference>
<dbReference type="GO" id="GO:0043023">
    <property type="term" value="F:ribosomal large subunit binding"/>
    <property type="evidence" value="ECO:0007669"/>
    <property type="project" value="TreeGrafter"/>
</dbReference>
<dbReference type="HOGENOM" id="CLU_092688_2_2_11"/>
<dbReference type="GeneID" id="78512288"/>
<dbReference type="GO" id="GO:0090071">
    <property type="term" value="P:negative regulation of ribosome biogenesis"/>
    <property type="evidence" value="ECO:0007669"/>
    <property type="project" value="UniProtKB-UniRule"/>
</dbReference>
<keyword evidence="2" id="KW-0678">Repressor</keyword>
<keyword evidence="2" id="KW-0810">Translation regulation</keyword>
<dbReference type="OrthoDB" id="9793681at2"/>
<dbReference type="InterPro" id="IPR004394">
    <property type="entry name" value="Iojap/RsfS/C7orf30"/>
</dbReference>
<dbReference type="RefSeq" id="WP_013251735.1">
    <property type="nucleotide sequence ID" value="NC_014363.1"/>
</dbReference>
<dbReference type="GO" id="GO:0005737">
    <property type="term" value="C:cytoplasm"/>
    <property type="evidence" value="ECO:0007669"/>
    <property type="project" value="UniProtKB-SubCell"/>
</dbReference>
<reference evidence="3 4" key="1">
    <citation type="journal article" date="2010" name="Stand. Genomic Sci.">
        <title>Complete genome sequence of Olsenella uli type strain (VPI D76D-27C).</title>
        <authorList>
            <person name="Goker M."/>
            <person name="Held B."/>
            <person name="Lucas S."/>
            <person name="Nolan M."/>
            <person name="Yasawong M."/>
            <person name="Glavina Del Rio T."/>
            <person name="Tice H."/>
            <person name="Cheng J.F."/>
            <person name="Bruce D."/>
            <person name="Detter J.C."/>
            <person name="Tapia R."/>
            <person name="Han C."/>
            <person name="Goodwin L."/>
            <person name="Pitluck S."/>
            <person name="Liolios K."/>
            <person name="Ivanova N."/>
            <person name="Mavromatis K."/>
            <person name="Mikhailova N."/>
            <person name="Pati A."/>
            <person name="Chen A."/>
            <person name="Palaniappan K."/>
            <person name="Land M."/>
            <person name="Hauser L."/>
            <person name="Chang Y.J."/>
            <person name="Jeffries C.D."/>
            <person name="Rohde M."/>
            <person name="Sikorski J."/>
            <person name="Pukall R."/>
            <person name="Woyke T."/>
            <person name="Bristow J."/>
            <person name="Eisen J.A."/>
            <person name="Markowitz V."/>
            <person name="Hugenholtz P."/>
            <person name="Kyrpides N.C."/>
            <person name="Klenk H.P."/>
            <person name="Lapidus A."/>
        </authorList>
    </citation>
    <scope>NUCLEOTIDE SEQUENCE [LARGE SCALE GENOMIC DNA]</scope>
    <source>
        <strain evidence="4">ATCC 49627 / DSM 7084 / CIP 109912 / JCM 12494 / NCIMB 702895 / VPI D76D-27C</strain>
    </source>
</reference>
<dbReference type="SUPFAM" id="SSF81301">
    <property type="entry name" value="Nucleotidyltransferase"/>
    <property type="match status" value="1"/>
</dbReference>
<dbReference type="PANTHER" id="PTHR21043">
    <property type="entry name" value="IOJAP SUPERFAMILY ORTHOLOG"/>
    <property type="match status" value="1"/>
</dbReference>
<dbReference type="eggNOG" id="COG0799">
    <property type="taxonomic scope" value="Bacteria"/>
</dbReference>
<proteinExistence type="inferred from homology"/>
<evidence type="ECO:0000256" key="1">
    <source>
        <dbReference type="ARBA" id="ARBA00010574"/>
    </source>
</evidence>
<organism evidence="3 4">
    <name type="scientific">Olsenella uli (strain ATCC 49627 / DSM 7084 / CCUG 31166 / CIP 109912 / JCM 12494 / LMG 11480 / NCIMB 702895 / VPI D76D-27C)</name>
    <name type="common">Lactobacillus uli</name>
    <dbReference type="NCBI Taxonomy" id="633147"/>
    <lineage>
        <taxon>Bacteria</taxon>
        <taxon>Bacillati</taxon>
        <taxon>Actinomycetota</taxon>
        <taxon>Coriobacteriia</taxon>
        <taxon>Coriobacteriales</taxon>
        <taxon>Atopobiaceae</taxon>
        <taxon>Olsenella</taxon>
    </lineage>
</organism>
<dbReference type="InterPro" id="IPR043519">
    <property type="entry name" value="NT_sf"/>
</dbReference>